<feature type="region of interest" description="Disordered" evidence="8">
    <location>
        <begin position="436"/>
        <end position="463"/>
    </location>
</feature>
<evidence type="ECO:0000256" key="1">
    <source>
        <dbReference type="ARBA" id="ARBA00004651"/>
    </source>
</evidence>
<dbReference type="InterPro" id="IPR036458">
    <property type="entry name" value="Na:dicarbo_symporter_sf"/>
</dbReference>
<comment type="caution">
    <text evidence="10">The sequence shown here is derived from an EMBL/GenBank/DDBJ whole genome shotgun (WGS) entry which is preliminary data.</text>
</comment>
<feature type="transmembrane region" description="Helical" evidence="9">
    <location>
        <begin position="21"/>
        <end position="40"/>
    </location>
</feature>
<organism evidence="10 11">
    <name type="scientific">Streptomyces echinoruber</name>
    <dbReference type="NCBI Taxonomy" id="68898"/>
    <lineage>
        <taxon>Bacteria</taxon>
        <taxon>Bacillati</taxon>
        <taxon>Actinomycetota</taxon>
        <taxon>Actinomycetes</taxon>
        <taxon>Kitasatosporales</taxon>
        <taxon>Streptomycetaceae</taxon>
        <taxon>Streptomyces</taxon>
    </lineage>
</organism>
<feature type="transmembrane region" description="Helical" evidence="9">
    <location>
        <begin position="230"/>
        <end position="255"/>
    </location>
</feature>
<evidence type="ECO:0000256" key="6">
    <source>
        <dbReference type="ARBA" id="ARBA00022989"/>
    </source>
</evidence>
<dbReference type="Gene3D" id="1.10.3860.10">
    <property type="entry name" value="Sodium:dicarboxylate symporter"/>
    <property type="match status" value="1"/>
</dbReference>
<accession>A0A918V7D9</accession>
<protein>
    <submittedName>
        <fullName evidence="10">C4-dicarboxylate transporter DctA</fullName>
    </submittedName>
</protein>
<dbReference type="GO" id="GO:0015138">
    <property type="term" value="F:fumarate transmembrane transporter activity"/>
    <property type="evidence" value="ECO:0007669"/>
    <property type="project" value="TreeGrafter"/>
</dbReference>
<evidence type="ECO:0000256" key="2">
    <source>
        <dbReference type="ARBA" id="ARBA00022448"/>
    </source>
</evidence>
<keyword evidence="2" id="KW-0813">Transport</keyword>
<reference evidence="10" key="2">
    <citation type="submission" date="2020-09" db="EMBL/GenBank/DDBJ databases">
        <authorList>
            <person name="Sun Q."/>
            <person name="Ohkuma M."/>
        </authorList>
    </citation>
    <scope>NUCLEOTIDE SEQUENCE</scope>
    <source>
        <strain evidence="10">JCM 5016</strain>
    </source>
</reference>
<dbReference type="PANTHER" id="PTHR42865:SF1">
    <property type="entry name" value="AEROBIC C4-DICARBOXYLATE TRANSPORT PROTEIN"/>
    <property type="match status" value="1"/>
</dbReference>
<dbReference type="GO" id="GO:0015366">
    <property type="term" value="F:malate:proton symporter activity"/>
    <property type="evidence" value="ECO:0007669"/>
    <property type="project" value="TreeGrafter"/>
</dbReference>
<dbReference type="Pfam" id="PF00375">
    <property type="entry name" value="SDF"/>
    <property type="match status" value="1"/>
</dbReference>
<dbReference type="Proteomes" id="UP000623010">
    <property type="component" value="Unassembled WGS sequence"/>
</dbReference>
<keyword evidence="5" id="KW-0769">Symport</keyword>
<evidence type="ECO:0000313" key="11">
    <source>
        <dbReference type="Proteomes" id="UP000623010"/>
    </source>
</evidence>
<dbReference type="GO" id="GO:0015141">
    <property type="term" value="F:succinate transmembrane transporter activity"/>
    <property type="evidence" value="ECO:0007669"/>
    <property type="project" value="TreeGrafter"/>
</dbReference>
<evidence type="ECO:0000313" key="10">
    <source>
        <dbReference type="EMBL" id="GGZ76992.1"/>
    </source>
</evidence>
<keyword evidence="3" id="KW-1003">Cell membrane</keyword>
<dbReference type="GO" id="GO:0005886">
    <property type="term" value="C:plasma membrane"/>
    <property type="evidence" value="ECO:0007669"/>
    <property type="project" value="UniProtKB-SubCell"/>
</dbReference>
<dbReference type="EMBL" id="BMWH01000003">
    <property type="protein sequence ID" value="GGZ76992.1"/>
    <property type="molecule type" value="Genomic_DNA"/>
</dbReference>
<dbReference type="InterPro" id="IPR001991">
    <property type="entry name" value="Na-dicarboxylate_symporter"/>
</dbReference>
<keyword evidence="11" id="KW-1185">Reference proteome</keyword>
<gene>
    <name evidence="10" type="ORF">GCM10010389_13370</name>
</gene>
<feature type="transmembrane region" description="Helical" evidence="9">
    <location>
        <begin position="198"/>
        <end position="218"/>
    </location>
</feature>
<evidence type="ECO:0000256" key="4">
    <source>
        <dbReference type="ARBA" id="ARBA00022692"/>
    </source>
</evidence>
<keyword evidence="4 9" id="KW-0812">Transmembrane</keyword>
<reference evidence="10" key="1">
    <citation type="journal article" date="2014" name="Int. J. Syst. Evol. Microbiol.">
        <title>Complete genome sequence of Corynebacterium casei LMG S-19264T (=DSM 44701T), isolated from a smear-ripened cheese.</title>
        <authorList>
            <consortium name="US DOE Joint Genome Institute (JGI-PGF)"/>
            <person name="Walter F."/>
            <person name="Albersmeier A."/>
            <person name="Kalinowski J."/>
            <person name="Ruckert C."/>
        </authorList>
    </citation>
    <scope>NUCLEOTIDE SEQUENCE</scope>
    <source>
        <strain evidence="10">JCM 5016</strain>
    </source>
</reference>
<proteinExistence type="predicted"/>
<dbReference type="GO" id="GO:0070778">
    <property type="term" value="P:L-aspartate transmembrane transport"/>
    <property type="evidence" value="ECO:0007669"/>
    <property type="project" value="TreeGrafter"/>
</dbReference>
<dbReference type="AlphaFoldDB" id="A0A918V7D9"/>
<dbReference type="PRINTS" id="PR00173">
    <property type="entry name" value="EDTRNSPORT"/>
</dbReference>
<evidence type="ECO:0000256" key="3">
    <source>
        <dbReference type="ARBA" id="ARBA00022475"/>
    </source>
</evidence>
<dbReference type="FunFam" id="1.10.3860.10:FF:000001">
    <property type="entry name" value="C4-dicarboxylate transport protein"/>
    <property type="match status" value="1"/>
</dbReference>
<sequence>MTSTTDTAPAAPAARRDRTHYLYIAVIVAVLLGVAVGFAAPDFAKELKPIGTGFVNLIKMMISPIIFCTIVLGVGSVRRAAKVGKVGGLAIGYFLAMSFVALAIGLVVGNIIHPGDGMHLTEAVKGVGHEQAQGASESTQDFLLGIIPTTLVSAFTEGQVLQTLLVALLVGFALQAMGGKGEPVLRGVEHIQRLVFRVLAMIMWAAPVGAFGAMAAVVGETGMDAVKALATIMLGFYVTCVLFVFVVLGTLLRLATGVGLPALLKYLGREFLLILSTSSSESALPRLIAKMEHLGVARPVVGITVPTGYSFNLDGTMIYLTMASLFIADAMDQPLSIGGQITLLLFMMVASKGAAGVTGAGLATLAGALQSHKPALVDGVGLIVGIDRFMSEARALTNFAGNAVATLLIGTWTGEVDKERVRRVLAGELPFDERTLLDDASGDGAPKHLPEQREGGEKELATA</sequence>
<evidence type="ECO:0000256" key="5">
    <source>
        <dbReference type="ARBA" id="ARBA00022847"/>
    </source>
</evidence>
<dbReference type="SUPFAM" id="SSF118215">
    <property type="entry name" value="Proton glutamate symport protein"/>
    <property type="match status" value="1"/>
</dbReference>
<name>A0A918V7D9_9ACTN</name>
<evidence type="ECO:0000256" key="8">
    <source>
        <dbReference type="SAM" id="MobiDB-lite"/>
    </source>
</evidence>
<evidence type="ECO:0000256" key="9">
    <source>
        <dbReference type="SAM" id="Phobius"/>
    </source>
</evidence>
<comment type="subcellular location">
    <subcellularLocation>
        <location evidence="1">Cell membrane</location>
        <topology evidence="1">Multi-pass membrane protein</topology>
    </subcellularLocation>
</comment>
<feature type="transmembrane region" description="Helical" evidence="9">
    <location>
        <begin position="160"/>
        <end position="177"/>
    </location>
</feature>
<feature type="transmembrane region" description="Helical" evidence="9">
    <location>
        <begin position="60"/>
        <end position="77"/>
    </location>
</feature>
<keyword evidence="7 9" id="KW-0472">Membrane</keyword>
<dbReference type="RefSeq" id="WP_229879285.1">
    <property type="nucleotide sequence ID" value="NZ_BMWH01000003.1"/>
</dbReference>
<keyword evidence="6 9" id="KW-1133">Transmembrane helix</keyword>
<feature type="compositionally biased region" description="Basic and acidic residues" evidence="8">
    <location>
        <begin position="445"/>
        <end position="463"/>
    </location>
</feature>
<dbReference type="PANTHER" id="PTHR42865">
    <property type="entry name" value="PROTON/GLUTAMATE-ASPARTATE SYMPORTER"/>
    <property type="match status" value="1"/>
</dbReference>
<evidence type="ECO:0000256" key="7">
    <source>
        <dbReference type="ARBA" id="ARBA00023136"/>
    </source>
</evidence>
<feature type="transmembrane region" description="Helical" evidence="9">
    <location>
        <begin position="89"/>
        <end position="112"/>
    </location>
</feature>